<organism evidence="1">
    <name type="scientific">uncultured Caudovirales phage</name>
    <dbReference type="NCBI Taxonomy" id="2100421"/>
    <lineage>
        <taxon>Viruses</taxon>
        <taxon>Duplodnaviria</taxon>
        <taxon>Heunggongvirae</taxon>
        <taxon>Uroviricota</taxon>
        <taxon>Caudoviricetes</taxon>
        <taxon>Peduoviridae</taxon>
        <taxon>Maltschvirus</taxon>
        <taxon>Maltschvirus maltsch</taxon>
    </lineage>
</organism>
<protein>
    <submittedName>
        <fullName evidence="1">Uncharacterized protein</fullName>
    </submittedName>
</protein>
<sequence length="52" mass="5453">MATYKVTSEIVSGKSLGDTITDDELEGSSVEALIIAGHIAPTTKTTKKDEAE</sequence>
<dbReference type="EMBL" id="LR796989">
    <property type="protein sequence ID" value="CAB4179957.1"/>
    <property type="molecule type" value="Genomic_DNA"/>
</dbReference>
<accession>A0A6J5QBZ5</accession>
<reference evidence="1" key="1">
    <citation type="submission" date="2020-05" db="EMBL/GenBank/DDBJ databases">
        <authorList>
            <person name="Chiriac C."/>
            <person name="Salcher M."/>
            <person name="Ghai R."/>
            <person name="Kavagutti S V."/>
        </authorList>
    </citation>
    <scope>NUCLEOTIDE SEQUENCE</scope>
</reference>
<name>A0A6J5QBZ5_9CAUD</name>
<proteinExistence type="predicted"/>
<evidence type="ECO:0000313" key="1">
    <source>
        <dbReference type="EMBL" id="CAB4179957.1"/>
    </source>
</evidence>
<gene>
    <name evidence="1" type="ORF">UFOVP1054_16</name>
</gene>